<reference evidence="2" key="1">
    <citation type="submission" date="2021-02" db="EMBL/GenBank/DDBJ databases">
        <authorList>
            <person name="Dougan E. K."/>
            <person name="Rhodes N."/>
            <person name="Thang M."/>
            <person name="Chan C."/>
        </authorList>
    </citation>
    <scope>NUCLEOTIDE SEQUENCE</scope>
</reference>
<name>A0A813DVE2_POLGL</name>
<dbReference type="AlphaFoldDB" id="A0A813DVE2"/>
<feature type="compositionally biased region" description="Basic and acidic residues" evidence="1">
    <location>
        <begin position="194"/>
        <end position="203"/>
    </location>
</feature>
<dbReference type="SUPFAM" id="SSF48371">
    <property type="entry name" value="ARM repeat"/>
    <property type="match status" value="1"/>
</dbReference>
<feature type="compositionally biased region" description="Basic and acidic residues" evidence="1">
    <location>
        <begin position="148"/>
        <end position="159"/>
    </location>
</feature>
<organism evidence="2 3">
    <name type="scientific">Polarella glacialis</name>
    <name type="common">Dinoflagellate</name>
    <dbReference type="NCBI Taxonomy" id="89957"/>
    <lineage>
        <taxon>Eukaryota</taxon>
        <taxon>Sar</taxon>
        <taxon>Alveolata</taxon>
        <taxon>Dinophyceae</taxon>
        <taxon>Suessiales</taxon>
        <taxon>Suessiaceae</taxon>
        <taxon>Polarella</taxon>
    </lineage>
</organism>
<dbReference type="Pfam" id="PF13646">
    <property type="entry name" value="HEAT_2"/>
    <property type="match status" value="1"/>
</dbReference>
<comment type="caution">
    <text evidence="2">The sequence shown here is derived from an EMBL/GenBank/DDBJ whole genome shotgun (WGS) entry which is preliminary data.</text>
</comment>
<proteinExistence type="predicted"/>
<evidence type="ECO:0000313" key="2">
    <source>
        <dbReference type="EMBL" id="CAE8591888.1"/>
    </source>
</evidence>
<feature type="region of interest" description="Disordered" evidence="1">
    <location>
        <begin position="259"/>
        <end position="278"/>
    </location>
</feature>
<gene>
    <name evidence="2" type="ORF">PGLA1383_LOCUS10548</name>
</gene>
<dbReference type="Proteomes" id="UP000654075">
    <property type="component" value="Unassembled WGS sequence"/>
</dbReference>
<accession>A0A813DVE2</accession>
<feature type="region of interest" description="Disordered" evidence="1">
    <location>
        <begin position="356"/>
        <end position="481"/>
    </location>
</feature>
<feature type="region of interest" description="Disordered" evidence="1">
    <location>
        <begin position="310"/>
        <end position="343"/>
    </location>
</feature>
<dbReference type="Gene3D" id="1.25.10.10">
    <property type="entry name" value="Leucine-rich Repeat Variant"/>
    <property type="match status" value="1"/>
</dbReference>
<dbReference type="InterPro" id="IPR016024">
    <property type="entry name" value="ARM-type_fold"/>
</dbReference>
<keyword evidence="3" id="KW-1185">Reference proteome</keyword>
<evidence type="ECO:0000256" key="1">
    <source>
        <dbReference type="SAM" id="MobiDB-lite"/>
    </source>
</evidence>
<feature type="region of interest" description="Disordered" evidence="1">
    <location>
        <begin position="148"/>
        <end position="217"/>
    </location>
</feature>
<feature type="compositionally biased region" description="Low complexity" evidence="1">
    <location>
        <begin position="372"/>
        <end position="388"/>
    </location>
</feature>
<feature type="compositionally biased region" description="Polar residues" evidence="1">
    <location>
        <begin position="414"/>
        <end position="427"/>
    </location>
</feature>
<dbReference type="InterPro" id="IPR011989">
    <property type="entry name" value="ARM-like"/>
</dbReference>
<dbReference type="EMBL" id="CAJNNV010005282">
    <property type="protein sequence ID" value="CAE8591888.1"/>
    <property type="molecule type" value="Genomic_DNA"/>
</dbReference>
<sequence length="627" mass="66538">MGGKIEDSPFYKVLKADTTTTVVMNLDQMAASLLRAWCDFEFYFSHVLRKSLVLNSRFGPLRRLGCSSDCGKVAELWMLHVFELLQDVDINLATATREEDLELIRSEIASFVGTGVAEGLRGADALNRLLKSMIASEVLPALARIGDLSRGDPRAREPRSAAAAGAGRRPHSRGPRGAHPEALPRGFRQAEGGPHADHSDAHARAAQVPQDHAQRGQEALAQLGEEAPPFAKNIADRLCVPDDNSNASAVLSAVPTPRGGLPVIRTPEAPQSPREGDAAIASSRLHSPRIDGDEKWSVTVQEAAAVLLHQSQPGAKPKARDNMLDPDSPISQNSTAIRGNFTPVGRLKGLSKLEARAARQKRQMRPPEIQVSSRASSAAGSQGLQSPALGSRAASKAPSLGAASSSPEKENLAFSRQTSVASASQGMQKPPVDAEELGERRASGSQGSQTPVEGLPLSRSHSRSSQGNQTPVGGFPQLFSRTSSRSSTKLLELKGTSCSSLGGRAASSTQYNMPVVMEHLESEDSGLRMAACEVLLDLGKTAAAQALPQLSELLEDRCDGVRRAALGVMAQMGCETLEAEHVEKTLVGAVVCLLACLFVCCCCGCCSCLFVCLFDCCCCCLFVCLIV</sequence>
<evidence type="ECO:0000313" key="3">
    <source>
        <dbReference type="Proteomes" id="UP000654075"/>
    </source>
</evidence>
<protein>
    <submittedName>
        <fullName evidence="2">Uncharacterized protein</fullName>
    </submittedName>
</protein>